<dbReference type="EMBL" id="BSNI01000002">
    <property type="protein sequence ID" value="GLQ17434.1"/>
    <property type="molecule type" value="Genomic_DNA"/>
</dbReference>
<feature type="transmembrane region" description="Helical" evidence="6">
    <location>
        <begin position="112"/>
        <end position="132"/>
    </location>
</feature>
<protein>
    <submittedName>
        <fullName evidence="7">ABC transporter permease</fullName>
    </submittedName>
</protein>
<evidence type="ECO:0000256" key="2">
    <source>
        <dbReference type="ARBA" id="ARBA00022475"/>
    </source>
</evidence>
<feature type="transmembrane region" description="Helical" evidence="6">
    <location>
        <begin position="56"/>
        <end position="78"/>
    </location>
</feature>
<keyword evidence="4 6" id="KW-1133">Transmembrane helix</keyword>
<comment type="caution">
    <text evidence="7">The sequence shown here is derived from an EMBL/GenBank/DDBJ whole genome shotgun (WGS) entry which is preliminary data.</text>
</comment>
<evidence type="ECO:0000256" key="4">
    <source>
        <dbReference type="ARBA" id="ARBA00022989"/>
    </source>
</evidence>
<evidence type="ECO:0000256" key="3">
    <source>
        <dbReference type="ARBA" id="ARBA00022692"/>
    </source>
</evidence>
<reference evidence="7" key="2">
    <citation type="submission" date="2023-01" db="EMBL/GenBank/DDBJ databases">
        <title>Draft genome sequence of Maritalea porphyrae strain NBRC 107169.</title>
        <authorList>
            <person name="Sun Q."/>
            <person name="Mori K."/>
        </authorList>
    </citation>
    <scope>NUCLEOTIDE SEQUENCE</scope>
    <source>
        <strain evidence="7">NBRC 107169</strain>
    </source>
</reference>
<feature type="transmembrane region" description="Helical" evidence="6">
    <location>
        <begin position="239"/>
        <end position="263"/>
    </location>
</feature>
<dbReference type="Proteomes" id="UP001161405">
    <property type="component" value="Unassembled WGS sequence"/>
</dbReference>
<dbReference type="PANTHER" id="PTHR47089">
    <property type="entry name" value="ABC TRANSPORTER, PERMEASE PROTEIN"/>
    <property type="match status" value="1"/>
</dbReference>
<organism evidence="7 8">
    <name type="scientific">Maritalea porphyrae</name>
    <dbReference type="NCBI Taxonomy" id="880732"/>
    <lineage>
        <taxon>Bacteria</taxon>
        <taxon>Pseudomonadati</taxon>
        <taxon>Pseudomonadota</taxon>
        <taxon>Alphaproteobacteria</taxon>
        <taxon>Hyphomicrobiales</taxon>
        <taxon>Devosiaceae</taxon>
        <taxon>Maritalea</taxon>
    </lineage>
</organism>
<keyword evidence="2" id="KW-1003">Cell membrane</keyword>
<evidence type="ECO:0000313" key="7">
    <source>
        <dbReference type="EMBL" id="GLQ17434.1"/>
    </source>
</evidence>
<evidence type="ECO:0000313" key="8">
    <source>
        <dbReference type="Proteomes" id="UP001161405"/>
    </source>
</evidence>
<proteinExistence type="predicted"/>
<evidence type="ECO:0000256" key="6">
    <source>
        <dbReference type="SAM" id="Phobius"/>
    </source>
</evidence>
<name>A0ABQ5UQB8_9HYPH</name>
<sequence length="373" mass="39609">MSGARQPLPSWALNVLMPAMNVLLALFVGGLAVALIGENPIEAMRVLAYGAFGSGYGLGFTLHYATSLTFTGLAVAVAYHSGLFNIGGEGQAYVAGLGAIMMALWLDQTHWVFVLVGSIVGAMTLGALWAAIPGYLQAKRGSHIVITTIMFNFIASAFMSYMLAQVITNPGANAETRTIAETGRIPLLSEYFEFFKHSPVNIMLIFGILALIGVYILLWRTKLGFKIRTLGQNPEAARYAGISAVSIIVIAMAISGALAGMMAVNEAVSVQKRLVVGYVQGFGFIGIAVAFMGRAHPVGIVLAAILFGALYQGGVELAFVMPAVPSELVLVIQALVILFSGAMDEMFKPVLERVFGAFRSKPRTDDSTATEEA</sequence>
<feature type="transmembrane region" description="Helical" evidence="6">
    <location>
        <begin position="275"/>
        <end position="293"/>
    </location>
</feature>
<feature type="transmembrane region" description="Helical" evidence="6">
    <location>
        <begin position="200"/>
        <end position="218"/>
    </location>
</feature>
<keyword evidence="8" id="KW-1185">Reference proteome</keyword>
<keyword evidence="3 6" id="KW-0812">Transmembrane</keyword>
<feature type="transmembrane region" description="Helical" evidence="6">
    <location>
        <begin position="326"/>
        <end position="343"/>
    </location>
</feature>
<feature type="transmembrane region" description="Helical" evidence="6">
    <location>
        <begin position="144"/>
        <end position="164"/>
    </location>
</feature>
<feature type="transmembrane region" description="Helical" evidence="6">
    <location>
        <begin position="300"/>
        <end position="320"/>
    </location>
</feature>
<feature type="transmembrane region" description="Helical" evidence="6">
    <location>
        <begin position="12"/>
        <end position="36"/>
    </location>
</feature>
<reference evidence="7" key="1">
    <citation type="journal article" date="2014" name="Int. J. Syst. Evol. Microbiol.">
        <title>Complete genome of a new Firmicutes species belonging to the dominant human colonic microbiota ('Ruminococcus bicirculans') reveals two chromosomes and a selective capacity to utilize plant glucans.</title>
        <authorList>
            <consortium name="NISC Comparative Sequencing Program"/>
            <person name="Wegmann U."/>
            <person name="Louis P."/>
            <person name="Goesmann A."/>
            <person name="Henrissat B."/>
            <person name="Duncan S.H."/>
            <person name="Flint H.J."/>
        </authorList>
    </citation>
    <scope>NUCLEOTIDE SEQUENCE</scope>
    <source>
        <strain evidence="7">NBRC 107169</strain>
    </source>
</reference>
<dbReference type="PANTHER" id="PTHR47089:SF1">
    <property type="entry name" value="GUANOSINE ABC TRANSPORTER PERMEASE PROTEIN NUPP"/>
    <property type="match status" value="1"/>
</dbReference>
<dbReference type="CDD" id="cd06580">
    <property type="entry name" value="TM_PBP1_transp_TpRbsC_like"/>
    <property type="match status" value="1"/>
</dbReference>
<accession>A0ABQ5UQB8</accession>
<comment type="subcellular location">
    <subcellularLocation>
        <location evidence="1">Cell membrane</location>
        <topology evidence="1">Multi-pass membrane protein</topology>
    </subcellularLocation>
</comment>
<dbReference type="InterPro" id="IPR001851">
    <property type="entry name" value="ABC_transp_permease"/>
</dbReference>
<keyword evidence="5 6" id="KW-0472">Membrane</keyword>
<gene>
    <name evidence="7" type="ORF">GCM10007879_16830</name>
</gene>
<feature type="transmembrane region" description="Helical" evidence="6">
    <location>
        <begin position="90"/>
        <end position="106"/>
    </location>
</feature>
<dbReference type="Pfam" id="PF02653">
    <property type="entry name" value="BPD_transp_2"/>
    <property type="match status" value="1"/>
</dbReference>
<dbReference type="RefSeq" id="WP_284363585.1">
    <property type="nucleotide sequence ID" value="NZ_BSNI01000002.1"/>
</dbReference>
<evidence type="ECO:0000256" key="5">
    <source>
        <dbReference type="ARBA" id="ARBA00023136"/>
    </source>
</evidence>
<evidence type="ECO:0000256" key="1">
    <source>
        <dbReference type="ARBA" id="ARBA00004651"/>
    </source>
</evidence>